<dbReference type="InterPro" id="IPR000719">
    <property type="entry name" value="Prot_kinase_dom"/>
</dbReference>
<dbReference type="InterPro" id="IPR008271">
    <property type="entry name" value="Ser/Thr_kinase_AS"/>
</dbReference>
<dbReference type="GO" id="GO:0005524">
    <property type="term" value="F:ATP binding"/>
    <property type="evidence" value="ECO:0007669"/>
    <property type="project" value="UniProtKB-UniRule"/>
</dbReference>
<dbReference type="Gene3D" id="1.10.510.10">
    <property type="entry name" value="Transferase(Phosphotransferase) domain 1"/>
    <property type="match status" value="1"/>
</dbReference>
<keyword evidence="3" id="KW-0808">Transferase</keyword>
<evidence type="ECO:0000256" key="5">
    <source>
        <dbReference type="ARBA" id="ARBA00022777"/>
    </source>
</evidence>
<dbReference type="PANTHER" id="PTHR43289">
    <property type="entry name" value="MITOGEN-ACTIVATED PROTEIN KINASE KINASE KINASE 20-RELATED"/>
    <property type="match status" value="1"/>
</dbReference>
<dbReference type="InParanoid" id="A0A7L4YLB1"/>
<dbReference type="PROSITE" id="PS00108">
    <property type="entry name" value="PROTEIN_KINASE_ST"/>
    <property type="match status" value="1"/>
</dbReference>
<keyword evidence="4 7" id="KW-0547">Nucleotide-binding</keyword>
<dbReference type="AlphaFoldDB" id="A0A7L4YLB1"/>
<dbReference type="EMBL" id="CP047156">
    <property type="protein sequence ID" value="QHB99623.1"/>
    <property type="molecule type" value="Genomic_DNA"/>
</dbReference>
<protein>
    <recommendedName>
        <fullName evidence="1">non-specific serine/threonine protein kinase</fullName>
        <ecNumber evidence="1">2.7.11.1</ecNumber>
    </recommendedName>
</protein>
<dbReference type="Gene3D" id="3.30.200.20">
    <property type="entry name" value="Phosphorylase Kinase, domain 1"/>
    <property type="match status" value="1"/>
</dbReference>
<dbReference type="EC" id="2.7.11.1" evidence="1"/>
<evidence type="ECO:0000313" key="12">
    <source>
        <dbReference type="Proteomes" id="UP000463857"/>
    </source>
</evidence>
<evidence type="ECO:0000256" key="2">
    <source>
        <dbReference type="ARBA" id="ARBA00022527"/>
    </source>
</evidence>
<dbReference type="GO" id="GO:0004674">
    <property type="term" value="F:protein serine/threonine kinase activity"/>
    <property type="evidence" value="ECO:0007669"/>
    <property type="project" value="UniProtKB-KW"/>
</dbReference>
<keyword evidence="9" id="KW-0472">Membrane</keyword>
<keyword evidence="12" id="KW-1185">Reference proteome</keyword>
<dbReference type="InterPro" id="IPR011009">
    <property type="entry name" value="Kinase-like_dom_sf"/>
</dbReference>
<keyword evidence="5 11" id="KW-0418">Kinase</keyword>
<reference evidence="11 12" key="1">
    <citation type="journal article" date="2018" name="Int. J. Syst. Evol. Microbiol.">
        <title>Epidermidibacterium keratini gen. nov., sp. nov., a member of the family Sporichthyaceae, isolated from keratin epidermis.</title>
        <authorList>
            <person name="Lee D.G."/>
            <person name="Trujillo M.E."/>
            <person name="Kang S."/>
            <person name="Nam J.J."/>
            <person name="Kim Y.J."/>
        </authorList>
    </citation>
    <scope>NUCLEOTIDE SEQUENCE [LARGE SCALE GENOMIC DNA]</scope>
    <source>
        <strain evidence="11 12">EPI-7</strain>
    </source>
</reference>
<evidence type="ECO:0000256" key="7">
    <source>
        <dbReference type="PROSITE-ProRule" id="PRU10141"/>
    </source>
</evidence>
<feature type="domain" description="Protein kinase" evidence="10">
    <location>
        <begin position="10"/>
        <end position="267"/>
    </location>
</feature>
<evidence type="ECO:0000256" key="8">
    <source>
        <dbReference type="SAM" id="MobiDB-lite"/>
    </source>
</evidence>
<keyword evidence="6 7" id="KW-0067">ATP-binding</keyword>
<sequence>MPRLPDIPGLTDFVQIGEGGNGVVYRAMQAGLRRVVAVKLLSARLDSTAADRFAREGQALGLVSGHPNIVPVYSADTTSDGEPYLVMQLCEGGSLADRVEGSGPMPWQQVLDLGVRISGALQTAHDAGLLHRDIKPGNILFDGYGVPLLADFGQAQHADAHLTKTGDVVATPGFAAPEVLTGSKATVRSDVYSLASTMLAAILGYAPFSRDTDENVAATLLRVLQDAPPDVRPLGVPEPLAQVLERAMSKQPGMRPMSAAEFGRELQRVQRELGLPVTQMIVPPKPDSTTPFTPMTAPTMVESDRPRASTAPLGPDGPPPGATAHQGASAGGGRRTGRWIAIGLVLALLVAGGVWAGIALLGAREPKNVTSASDLLIGGEDYGEGTWETTEDISLLTNTLGTTGDDISDPSPSNLSECLGLDFSAMIDDAKASAQYVDTSLSSPDEESPSAYRYGRTVSIVANSAGDAEQFVTAFASPTFDTCLDATDGLGANIGEESTSYSNASKISVPEFDPSPPDSVSYQLRQVAVPLSSLSDGTESSDDTPAGYRYVTFVAMAAGTSVDIVVFQSSEATLADSAYEQTYEAFLDAATQ</sequence>
<keyword evidence="2" id="KW-0723">Serine/threonine-protein kinase</keyword>
<dbReference type="PANTHER" id="PTHR43289:SF6">
    <property type="entry name" value="SERINE_THREONINE-PROTEIN KINASE NEKL-3"/>
    <property type="match status" value="1"/>
</dbReference>
<dbReference type="KEGG" id="eke:EK0264_04530"/>
<name>A0A7L4YLB1_9ACTN</name>
<evidence type="ECO:0000256" key="6">
    <source>
        <dbReference type="ARBA" id="ARBA00022840"/>
    </source>
</evidence>
<dbReference type="OrthoDB" id="9762169at2"/>
<dbReference type="SUPFAM" id="SSF56112">
    <property type="entry name" value="Protein kinase-like (PK-like)"/>
    <property type="match status" value="1"/>
</dbReference>
<evidence type="ECO:0000256" key="4">
    <source>
        <dbReference type="ARBA" id="ARBA00022741"/>
    </source>
</evidence>
<dbReference type="Proteomes" id="UP000463857">
    <property type="component" value="Chromosome"/>
</dbReference>
<dbReference type="Pfam" id="PF00069">
    <property type="entry name" value="Pkinase"/>
    <property type="match status" value="1"/>
</dbReference>
<keyword evidence="9" id="KW-0812">Transmembrane</keyword>
<evidence type="ECO:0000256" key="9">
    <source>
        <dbReference type="SAM" id="Phobius"/>
    </source>
</evidence>
<accession>A0A7L4YLB1</accession>
<dbReference type="PROSITE" id="PS50011">
    <property type="entry name" value="PROTEIN_KINASE_DOM"/>
    <property type="match status" value="1"/>
</dbReference>
<feature type="transmembrane region" description="Helical" evidence="9">
    <location>
        <begin position="339"/>
        <end position="361"/>
    </location>
</feature>
<feature type="region of interest" description="Disordered" evidence="8">
    <location>
        <begin position="280"/>
        <end position="332"/>
    </location>
</feature>
<proteinExistence type="predicted"/>
<dbReference type="CDD" id="cd14014">
    <property type="entry name" value="STKc_PknB_like"/>
    <property type="match status" value="1"/>
</dbReference>
<evidence type="ECO:0000256" key="1">
    <source>
        <dbReference type="ARBA" id="ARBA00012513"/>
    </source>
</evidence>
<dbReference type="InterPro" id="IPR017441">
    <property type="entry name" value="Protein_kinase_ATP_BS"/>
</dbReference>
<evidence type="ECO:0000313" key="11">
    <source>
        <dbReference type="EMBL" id="QHB99623.1"/>
    </source>
</evidence>
<evidence type="ECO:0000256" key="3">
    <source>
        <dbReference type="ARBA" id="ARBA00022679"/>
    </source>
</evidence>
<organism evidence="11 12">
    <name type="scientific">Epidermidibacterium keratini</name>
    <dbReference type="NCBI Taxonomy" id="1891644"/>
    <lineage>
        <taxon>Bacteria</taxon>
        <taxon>Bacillati</taxon>
        <taxon>Actinomycetota</taxon>
        <taxon>Actinomycetes</taxon>
        <taxon>Sporichthyales</taxon>
        <taxon>Sporichthyaceae</taxon>
        <taxon>Epidermidibacterium</taxon>
    </lineage>
</organism>
<keyword evidence="9" id="KW-1133">Transmembrane helix</keyword>
<feature type="compositionally biased region" description="Low complexity" evidence="8">
    <location>
        <begin position="289"/>
        <end position="300"/>
    </location>
</feature>
<evidence type="ECO:0000259" key="10">
    <source>
        <dbReference type="PROSITE" id="PS50011"/>
    </source>
</evidence>
<dbReference type="SMART" id="SM00220">
    <property type="entry name" value="S_TKc"/>
    <property type="match status" value="1"/>
</dbReference>
<feature type="binding site" evidence="7">
    <location>
        <position position="39"/>
    </location>
    <ligand>
        <name>ATP</name>
        <dbReference type="ChEBI" id="CHEBI:30616"/>
    </ligand>
</feature>
<dbReference type="PROSITE" id="PS00107">
    <property type="entry name" value="PROTEIN_KINASE_ATP"/>
    <property type="match status" value="1"/>
</dbReference>
<dbReference type="RefSeq" id="WP_159543367.1">
    <property type="nucleotide sequence ID" value="NZ_CP047156.1"/>
</dbReference>
<gene>
    <name evidence="11" type="ORF">EK0264_04530</name>
</gene>